<accession>C6W3A7</accession>
<dbReference type="SUPFAM" id="SSF52540">
    <property type="entry name" value="P-loop containing nucleoside triphosphate hydrolases"/>
    <property type="match status" value="1"/>
</dbReference>
<dbReference type="Proteomes" id="UP000002011">
    <property type="component" value="Chromosome"/>
</dbReference>
<feature type="domain" description="Helicase HerA central" evidence="1">
    <location>
        <begin position="120"/>
        <end position="419"/>
    </location>
</feature>
<organism evidence="2 3">
    <name type="scientific">Dyadobacter fermentans (strain ATCC 700827 / DSM 18053 / CIP 107007 / KCTC 52180 / NS114)</name>
    <dbReference type="NCBI Taxonomy" id="471854"/>
    <lineage>
        <taxon>Bacteria</taxon>
        <taxon>Pseudomonadati</taxon>
        <taxon>Bacteroidota</taxon>
        <taxon>Cytophagia</taxon>
        <taxon>Cytophagales</taxon>
        <taxon>Spirosomataceae</taxon>
        <taxon>Dyadobacter</taxon>
    </lineage>
</organism>
<dbReference type="InterPro" id="IPR002789">
    <property type="entry name" value="HerA_central"/>
</dbReference>
<dbReference type="KEGG" id="dfe:Dfer_0961"/>
<sequence>MKEIGKVLDSSPNNITISVKDYKTFEENKKELQIGRYIQISDGNLNFVVAQIQNIKSTVTTDPESNLKFVLTTQPIGYIESDIFKRGSSLIPSPTEPAFIVDDTSLDIIFKSQAQYNFPFGKIIHSNIDFLIDANKFFSKHIALVGSTGSGKSCTVAKILQDAVGISGKKNLYFERKRNSHVIIFDIHSEYQSAFSLDSAEQFSLNVLDVDTLKLPYWLMNSSELEALFIEGNEMNHHNQISQFKKAVILNKEKHNPGLKENITYDTPVFFDINEVFNYISNINSLTVYKEDDKLLLASLTAKNLEYSEKNLWNLIEFEDSTATSKHELLKAKVSRHGGFYGEFDRFISRLETKLKDKRLKFILDPQKLDNSRYITSDFEGILRQFLGYLDKCNVTIVDLSGIPFEVLSVCVSLISRLVFDFAFHYSKLQHKDSKHNDIPFLIVCEEAHNYVPKSGGAEYNASKKSLERIAKEGRKYGLSLMVVSQRPSEVSETIFSQCNNFISLRLTNVNDQNYVKALMPENSNSVSDILPNLGQGECLIVGDATLIPSVVKLEKPNPEPKSQSINFQDEWKEDWRDIDFTDIIKRWKREVAQK</sequence>
<dbReference type="PANTHER" id="PTHR42957">
    <property type="entry name" value="HELICASE MJ1565-RELATED"/>
    <property type="match status" value="1"/>
</dbReference>
<dbReference type="eggNOG" id="COG0433">
    <property type="taxonomic scope" value="Bacteria"/>
</dbReference>
<proteinExistence type="predicted"/>
<dbReference type="Gene3D" id="3.40.50.300">
    <property type="entry name" value="P-loop containing nucleotide triphosphate hydrolases"/>
    <property type="match status" value="2"/>
</dbReference>
<dbReference type="RefSeq" id="WP_015810465.1">
    <property type="nucleotide sequence ID" value="NC_013037.1"/>
</dbReference>
<evidence type="ECO:0000259" key="1">
    <source>
        <dbReference type="Pfam" id="PF01935"/>
    </source>
</evidence>
<dbReference type="InterPro" id="IPR008571">
    <property type="entry name" value="HerA-like"/>
</dbReference>
<dbReference type="EMBL" id="CP001619">
    <property type="protein sequence ID" value="ACT92211.1"/>
    <property type="molecule type" value="Genomic_DNA"/>
</dbReference>
<evidence type="ECO:0000313" key="3">
    <source>
        <dbReference type="Proteomes" id="UP000002011"/>
    </source>
</evidence>
<evidence type="ECO:0000313" key="2">
    <source>
        <dbReference type="EMBL" id="ACT92211.1"/>
    </source>
</evidence>
<protein>
    <recommendedName>
        <fullName evidence="1">Helicase HerA central domain-containing protein</fullName>
    </recommendedName>
</protein>
<reference evidence="2 3" key="1">
    <citation type="journal article" date="2009" name="Stand. Genomic Sci.">
        <title>Complete genome sequence of Dyadobacter fermentans type strain (NS114).</title>
        <authorList>
            <person name="Lang E."/>
            <person name="Lapidus A."/>
            <person name="Chertkov O."/>
            <person name="Brettin T."/>
            <person name="Detter J.C."/>
            <person name="Han C."/>
            <person name="Copeland A."/>
            <person name="Glavina Del Rio T."/>
            <person name="Nolan M."/>
            <person name="Chen F."/>
            <person name="Lucas S."/>
            <person name="Tice H."/>
            <person name="Cheng J.F."/>
            <person name="Land M."/>
            <person name="Hauser L."/>
            <person name="Chang Y.J."/>
            <person name="Jeffries C.D."/>
            <person name="Kopitz M."/>
            <person name="Bruce D."/>
            <person name="Goodwin L."/>
            <person name="Pitluck S."/>
            <person name="Ovchinnikova G."/>
            <person name="Pati A."/>
            <person name="Ivanova N."/>
            <person name="Mavrommatis K."/>
            <person name="Chen A."/>
            <person name="Palaniappan K."/>
            <person name="Chain P."/>
            <person name="Bristow J."/>
            <person name="Eisen J.A."/>
            <person name="Markowitz V."/>
            <person name="Hugenholtz P."/>
            <person name="Goker M."/>
            <person name="Rohde M."/>
            <person name="Kyrpides N.C."/>
            <person name="Klenk H.P."/>
        </authorList>
    </citation>
    <scope>NUCLEOTIDE SEQUENCE [LARGE SCALE GENOMIC DNA]</scope>
    <source>
        <strain evidence="3">ATCC 700827 / DSM 18053 / CIP 107007 / KCTC 52180 / NS114</strain>
    </source>
</reference>
<dbReference type="HOGENOM" id="CLU_023842_1_0_10"/>
<dbReference type="OrthoDB" id="9806951at2"/>
<dbReference type="Pfam" id="PF01935">
    <property type="entry name" value="DUF87"/>
    <property type="match status" value="1"/>
</dbReference>
<dbReference type="PANTHER" id="PTHR42957:SF1">
    <property type="entry name" value="HELICASE MJ1565-RELATED"/>
    <property type="match status" value="1"/>
</dbReference>
<dbReference type="InterPro" id="IPR027417">
    <property type="entry name" value="P-loop_NTPase"/>
</dbReference>
<dbReference type="CDD" id="cd01127">
    <property type="entry name" value="TrwB_TraG_TraD_VirD4"/>
    <property type="match status" value="1"/>
</dbReference>
<keyword evidence="3" id="KW-1185">Reference proteome</keyword>
<gene>
    <name evidence="2" type="ordered locus">Dfer_0961</name>
</gene>
<name>C6W3A7_DYAFD</name>
<dbReference type="AlphaFoldDB" id="C6W3A7"/>
<dbReference type="STRING" id="471854.Dfer_0961"/>